<dbReference type="Pfam" id="PF13649">
    <property type="entry name" value="Methyltransf_25"/>
    <property type="match status" value="1"/>
</dbReference>
<sequence length="210" mass="24035">PVNRVFSQSVKTHGSKPKAVAWGNQEKQFRRFQIFAGLFPLIPSETSFSINDLGCGYGAMFAAYKDLPEFTNGSYYGYDISIEMLLEAKKHLDDPRASWIQSHLATEEADFSFVSGTYNLNMDADEDQWRTYIENNLLQLWSKTRLALGFNMLSAHSPKRQKTLYYADPEHFLAFCTKNMNGRVQLVNRLAPEEFVILILRKESLKNSNG</sequence>
<feature type="domain" description="Methyltransferase" evidence="1">
    <location>
        <begin position="52"/>
        <end position="131"/>
    </location>
</feature>
<organism evidence="2">
    <name type="scientific">marine metagenome</name>
    <dbReference type="NCBI Taxonomy" id="408172"/>
    <lineage>
        <taxon>unclassified sequences</taxon>
        <taxon>metagenomes</taxon>
        <taxon>ecological metagenomes</taxon>
    </lineage>
</organism>
<dbReference type="InterPro" id="IPR029063">
    <property type="entry name" value="SAM-dependent_MTases_sf"/>
</dbReference>
<evidence type="ECO:0000259" key="1">
    <source>
        <dbReference type="Pfam" id="PF13649"/>
    </source>
</evidence>
<dbReference type="Gene3D" id="3.40.50.150">
    <property type="entry name" value="Vaccinia Virus protein VP39"/>
    <property type="match status" value="1"/>
</dbReference>
<accession>A0A382EQS4</accession>
<dbReference type="SUPFAM" id="SSF53335">
    <property type="entry name" value="S-adenosyl-L-methionine-dependent methyltransferases"/>
    <property type="match status" value="1"/>
</dbReference>
<feature type="non-terminal residue" evidence="2">
    <location>
        <position position="1"/>
    </location>
</feature>
<name>A0A382EQS4_9ZZZZ</name>
<dbReference type="InterPro" id="IPR041698">
    <property type="entry name" value="Methyltransf_25"/>
</dbReference>
<evidence type="ECO:0000313" key="2">
    <source>
        <dbReference type="EMBL" id="SVB53038.1"/>
    </source>
</evidence>
<gene>
    <name evidence="2" type="ORF">METZ01_LOCUS205892</name>
</gene>
<dbReference type="EMBL" id="UINC01045818">
    <property type="protein sequence ID" value="SVB53038.1"/>
    <property type="molecule type" value="Genomic_DNA"/>
</dbReference>
<proteinExistence type="predicted"/>
<reference evidence="2" key="1">
    <citation type="submission" date="2018-05" db="EMBL/GenBank/DDBJ databases">
        <authorList>
            <person name="Lanie J.A."/>
            <person name="Ng W.-L."/>
            <person name="Kazmierczak K.M."/>
            <person name="Andrzejewski T.M."/>
            <person name="Davidsen T.M."/>
            <person name="Wayne K.J."/>
            <person name="Tettelin H."/>
            <person name="Glass J.I."/>
            <person name="Rusch D."/>
            <person name="Podicherti R."/>
            <person name="Tsui H.-C.T."/>
            <person name="Winkler M.E."/>
        </authorList>
    </citation>
    <scope>NUCLEOTIDE SEQUENCE</scope>
</reference>
<dbReference type="AlphaFoldDB" id="A0A382EQS4"/>
<protein>
    <recommendedName>
        <fullName evidence="1">Methyltransferase domain-containing protein</fullName>
    </recommendedName>
</protein>